<gene>
    <name evidence="1" type="ORF">SRABI133_05089</name>
</gene>
<evidence type="ECO:0000313" key="1">
    <source>
        <dbReference type="EMBL" id="CAH0314779.1"/>
    </source>
</evidence>
<name>A0A9W4LAU6_9BACI</name>
<protein>
    <submittedName>
        <fullName evidence="1">Uncharacterized protein</fullName>
    </submittedName>
</protein>
<proteinExistence type="predicted"/>
<dbReference type="AlphaFoldDB" id="A0A9W4LAU6"/>
<organism evidence="1 2">
    <name type="scientific">Peribacillus simplex</name>
    <dbReference type="NCBI Taxonomy" id="1478"/>
    <lineage>
        <taxon>Bacteria</taxon>
        <taxon>Bacillati</taxon>
        <taxon>Bacillota</taxon>
        <taxon>Bacilli</taxon>
        <taxon>Bacillales</taxon>
        <taxon>Bacillaceae</taxon>
        <taxon>Peribacillus</taxon>
    </lineage>
</organism>
<sequence length="191" mass="22427">MDILLAISQLALLFGGWFIYTYVKKLPDQVHAKNLKAFELDLNKQLEEFRNQLTTDLELMKINESQLHIHKTQEFSKLVEVLLLSLITDKDYVRKLGTDKKLQKEHNRKLLDLGTKLFFFASDETVKKFVQFRKYSLSVGTPEYESMQNIIILAELIVLIRKDLGYSNTECTKDDFLHIMLTDWDKYETEG</sequence>
<dbReference type="Proteomes" id="UP000789326">
    <property type="component" value="Unassembled WGS sequence"/>
</dbReference>
<dbReference type="EMBL" id="CAKKMG010000157">
    <property type="protein sequence ID" value="CAH0314779.1"/>
    <property type="molecule type" value="Genomic_DNA"/>
</dbReference>
<evidence type="ECO:0000313" key="2">
    <source>
        <dbReference type="Proteomes" id="UP000789326"/>
    </source>
</evidence>
<comment type="caution">
    <text evidence="1">The sequence shown here is derived from an EMBL/GenBank/DDBJ whole genome shotgun (WGS) entry which is preliminary data.</text>
</comment>
<dbReference type="RefSeq" id="WP_230304200.1">
    <property type="nucleotide sequence ID" value="NZ_CAKKMG010000157.1"/>
</dbReference>
<accession>A0A9W4LAU6</accession>
<reference evidence="1" key="1">
    <citation type="submission" date="2021-11" db="EMBL/GenBank/DDBJ databases">
        <authorList>
            <person name="Bulgarelli D."/>
        </authorList>
    </citation>
    <scope>NUCLEOTIDE SEQUENCE</scope>
    <source>
        <strain evidence="1">Bi133</strain>
    </source>
</reference>